<reference evidence="1" key="1">
    <citation type="submission" date="2018-02" db="EMBL/GenBank/DDBJ databases">
        <title>Rhizophora mucronata_Transcriptome.</title>
        <authorList>
            <person name="Meera S.P."/>
            <person name="Sreeshan A."/>
            <person name="Augustine A."/>
        </authorList>
    </citation>
    <scope>NUCLEOTIDE SEQUENCE</scope>
    <source>
        <tissue evidence="1">Leaf</tissue>
    </source>
</reference>
<name>A0A2P2PV95_RHIMU</name>
<sequence>MAKAIHESPSKHSKDSRHKGYIFCIGCL</sequence>
<accession>A0A2P2PV95</accession>
<protein>
    <submittedName>
        <fullName evidence="1">Uncharacterized protein</fullName>
    </submittedName>
</protein>
<dbReference type="AlphaFoldDB" id="A0A2P2PV95"/>
<dbReference type="EMBL" id="GGEC01078177">
    <property type="protein sequence ID" value="MBX58661.1"/>
    <property type="molecule type" value="Transcribed_RNA"/>
</dbReference>
<evidence type="ECO:0000313" key="1">
    <source>
        <dbReference type="EMBL" id="MBX58661.1"/>
    </source>
</evidence>
<proteinExistence type="predicted"/>
<organism evidence="1">
    <name type="scientific">Rhizophora mucronata</name>
    <name type="common">Asiatic mangrove</name>
    <dbReference type="NCBI Taxonomy" id="61149"/>
    <lineage>
        <taxon>Eukaryota</taxon>
        <taxon>Viridiplantae</taxon>
        <taxon>Streptophyta</taxon>
        <taxon>Embryophyta</taxon>
        <taxon>Tracheophyta</taxon>
        <taxon>Spermatophyta</taxon>
        <taxon>Magnoliopsida</taxon>
        <taxon>eudicotyledons</taxon>
        <taxon>Gunneridae</taxon>
        <taxon>Pentapetalae</taxon>
        <taxon>rosids</taxon>
        <taxon>fabids</taxon>
        <taxon>Malpighiales</taxon>
        <taxon>Rhizophoraceae</taxon>
        <taxon>Rhizophora</taxon>
    </lineage>
</organism>